<organism evidence="1 2">
    <name type="scientific">Actinocrispum wychmicini</name>
    <dbReference type="NCBI Taxonomy" id="1213861"/>
    <lineage>
        <taxon>Bacteria</taxon>
        <taxon>Bacillati</taxon>
        <taxon>Actinomycetota</taxon>
        <taxon>Actinomycetes</taxon>
        <taxon>Pseudonocardiales</taxon>
        <taxon>Pseudonocardiaceae</taxon>
        <taxon>Actinocrispum</taxon>
    </lineage>
</organism>
<gene>
    <name evidence="1" type="ORF">EV192_10276</name>
</gene>
<proteinExistence type="predicted"/>
<dbReference type="AlphaFoldDB" id="A0A4R2JXM1"/>
<sequence length="270" mass="28578">MTANDPVVAVVSDGSALPDQDTHVEHLLRRYSALIHDAAGLSTHVIPLNADDPQRLRTALRGLPPAVGVAFLPHVTADRAHVARLAAGETPVVTDHDTTAIALTAMVLTTLTRAGRSTGSGRVVIAGADTMPLLSPLLVAAEVGDITTWKRADAVAFPLHRIATGADVVIDLHGSLTAVNPTATPVVITRQDSRMPLLVLPGLLRAITQVRHARLDVDVYHACALALVMATPPELQLPDGPDRALARRVADAAIRAFHQTTPRPRDPRFG</sequence>
<dbReference type="EMBL" id="SLWS01000002">
    <property type="protein sequence ID" value="TCO61939.1"/>
    <property type="molecule type" value="Genomic_DNA"/>
</dbReference>
<dbReference type="OrthoDB" id="3624413at2"/>
<evidence type="ECO:0000313" key="1">
    <source>
        <dbReference type="EMBL" id="TCO61939.1"/>
    </source>
</evidence>
<comment type="caution">
    <text evidence="1">The sequence shown here is derived from an EMBL/GenBank/DDBJ whole genome shotgun (WGS) entry which is preliminary data.</text>
</comment>
<dbReference type="RefSeq" id="WP_132113358.1">
    <property type="nucleotide sequence ID" value="NZ_SLWS01000002.1"/>
</dbReference>
<protein>
    <submittedName>
        <fullName evidence="1">Uncharacterized protein</fullName>
    </submittedName>
</protein>
<reference evidence="1 2" key="1">
    <citation type="submission" date="2019-03" db="EMBL/GenBank/DDBJ databases">
        <title>Genomic Encyclopedia of Type Strains, Phase IV (KMG-IV): sequencing the most valuable type-strain genomes for metagenomic binning, comparative biology and taxonomic classification.</title>
        <authorList>
            <person name="Goeker M."/>
        </authorList>
    </citation>
    <scope>NUCLEOTIDE SEQUENCE [LARGE SCALE GENOMIC DNA]</scope>
    <source>
        <strain evidence="1 2">DSM 45934</strain>
    </source>
</reference>
<name>A0A4R2JXM1_9PSEU</name>
<dbReference type="Proteomes" id="UP000295680">
    <property type="component" value="Unassembled WGS sequence"/>
</dbReference>
<accession>A0A4R2JXM1</accession>
<keyword evidence="2" id="KW-1185">Reference proteome</keyword>
<evidence type="ECO:0000313" key="2">
    <source>
        <dbReference type="Proteomes" id="UP000295680"/>
    </source>
</evidence>